<evidence type="ECO:0000313" key="2">
    <source>
        <dbReference type="Proteomes" id="UP000262969"/>
    </source>
</evidence>
<dbReference type="EMBL" id="DPVV01000531">
    <property type="protein sequence ID" value="HCL03921.1"/>
    <property type="molecule type" value="Genomic_DNA"/>
</dbReference>
<proteinExistence type="predicted"/>
<reference evidence="1 2" key="1">
    <citation type="journal article" date="2018" name="Nat. Biotechnol.">
        <title>A standardized bacterial taxonomy based on genome phylogeny substantially revises the tree of life.</title>
        <authorList>
            <person name="Parks D.H."/>
            <person name="Chuvochina M."/>
            <person name="Waite D.W."/>
            <person name="Rinke C."/>
            <person name="Skarshewski A."/>
            <person name="Chaumeil P.A."/>
            <person name="Hugenholtz P."/>
        </authorList>
    </citation>
    <scope>NUCLEOTIDE SEQUENCE [LARGE SCALE GENOMIC DNA]</scope>
    <source>
        <strain evidence="1">UBA11728</strain>
    </source>
</reference>
<name>A0A3D2X9Y2_9FIRM</name>
<dbReference type="AlphaFoldDB" id="A0A3D2X9Y2"/>
<sequence>MLEKRREKRIDVTLFLKISTLFKQDNVLVHNIDAPI</sequence>
<comment type="caution">
    <text evidence="1">The sequence shown here is derived from an EMBL/GenBank/DDBJ whole genome shotgun (WGS) entry which is preliminary data.</text>
</comment>
<evidence type="ECO:0000313" key="1">
    <source>
        <dbReference type="EMBL" id="HCL03921.1"/>
    </source>
</evidence>
<gene>
    <name evidence="1" type="ORF">DHW61_16195</name>
</gene>
<feature type="non-terminal residue" evidence="1">
    <location>
        <position position="36"/>
    </location>
</feature>
<accession>A0A3D2X9Y2</accession>
<organism evidence="1 2">
    <name type="scientific">Lachnoclostridium phytofermentans</name>
    <dbReference type="NCBI Taxonomy" id="66219"/>
    <lineage>
        <taxon>Bacteria</taxon>
        <taxon>Bacillati</taxon>
        <taxon>Bacillota</taxon>
        <taxon>Clostridia</taxon>
        <taxon>Lachnospirales</taxon>
        <taxon>Lachnospiraceae</taxon>
    </lineage>
</organism>
<protein>
    <submittedName>
        <fullName evidence="1">PilZ domain-containing protein</fullName>
    </submittedName>
</protein>
<dbReference type="Proteomes" id="UP000262969">
    <property type="component" value="Unassembled WGS sequence"/>
</dbReference>